<protein>
    <recommendedName>
        <fullName evidence="9">tRNA (guanine-N(7)-)-methyltransferase</fullName>
        <ecNumber evidence="9">2.1.1.33</ecNumber>
    </recommendedName>
    <alternativeName>
        <fullName evidence="9">tRNA (guanine(46)-N(7))-methyltransferase</fullName>
    </alternativeName>
    <alternativeName>
        <fullName evidence="9">tRNA(m7G46)-methyltransferase</fullName>
    </alternativeName>
</protein>
<feature type="binding site" evidence="9">
    <location>
        <begin position="191"/>
        <end position="194"/>
    </location>
    <ligand>
        <name>substrate</name>
    </ligand>
</feature>
<dbReference type="EC" id="2.1.1.33" evidence="9"/>
<feature type="binding site" evidence="9">
    <location>
        <position position="95"/>
    </location>
    <ligand>
        <name>S-adenosyl-L-methionine</name>
        <dbReference type="ChEBI" id="CHEBI:59789"/>
    </ligand>
</feature>
<keyword evidence="3 9" id="KW-0489">Methyltransferase</keyword>
<dbReference type="AlphaFoldDB" id="A0A4U9R3X3"/>
<keyword evidence="5 9" id="KW-0949">S-adenosyl-L-methionine</keyword>
<evidence type="ECO:0000256" key="9">
    <source>
        <dbReference type="HAMAP-Rule" id="MF_01057"/>
    </source>
</evidence>
<keyword evidence="11" id="KW-1185">Reference proteome</keyword>
<evidence type="ECO:0000313" key="10">
    <source>
        <dbReference type="EMBL" id="VTQ86052.1"/>
    </source>
</evidence>
<dbReference type="NCBIfam" id="TIGR00091">
    <property type="entry name" value="tRNA (guanosine(46)-N7)-methyltransferase TrmB"/>
    <property type="match status" value="1"/>
</dbReference>
<keyword evidence="4 9" id="KW-0808">Transferase</keyword>
<reference evidence="10 11" key="1">
    <citation type="submission" date="2019-05" db="EMBL/GenBank/DDBJ databases">
        <authorList>
            <consortium name="Pathogen Informatics"/>
        </authorList>
    </citation>
    <scope>NUCLEOTIDE SEQUENCE [LARGE SCALE GENOMIC DNA]</scope>
    <source>
        <strain evidence="10 11">NCTC503</strain>
    </source>
</reference>
<comment type="function">
    <text evidence="2 9">Catalyzes the formation of N(7)-methylguanine at position 46 (m7G46) in tRNA.</text>
</comment>
<evidence type="ECO:0000256" key="6">
    <source>
        <dbReference type="ARBA" id="ARBA00022694"/>
    </source>
</evidence>
<dbReference type="HAMAP" id="MF_01057">
    <property type="entry name" value="tRNA_methyltr_TrmB"/>
    <property type="match status" value="1"/>
</dbReference>
<proteinExistence type="inferred from homology"/>
<evidence type="ECO:0000313" key="11">
    <source>
        <dbReference type="Proteomes" id="UP000308489"/>
    </source>
</evidence>
<dbReference type="PROSITE" id="PS51625">
    <property type="entry name" value="SAM_MT_TRMB"/>
    <property type="match status" value="1"/>
</dbReference>
<sequence length="216" mass="26115">MRLRKNWSARPQMEASKFCIYNPYELKGKWNESFENENDIHLELGCGRGTYICEMAKRHPEINFIAVDLKDEVLIYVLRKIEEENLENVRIMPLNIMLMKDVFEKDEISRIYLNFSTPWPKPRHNKRRLTYVSFLKMYKNFLKEGGEIWCKTDNEPFFMDSTTYFKEENFKLRYLTFDLHRSIYNETNIRTEYEEKFSGMGMNIMFLIAELTAEDK</sequence>
<dbReference type="GO" id="GO:0043527">
    <property type="term" value="C:tRNA methyltransferase complex"/>
    <property type="evidence" value="ECO:0007669"/>
    <property type="project" value="TreeGrafter"/>
</dbReference>
<dbReference type="GO" id="GO:0008176">
    <property type="term" value="F:tRNA (guanine(46)-N7)-methyltransferase activity"/>
    <property type="evidence" value="ECO:0007669"/>
    <property type="project" value="UniProtKB-UniRule"/>
</dbReference>
<dbReference type="InterPro" id="IPR055361">
    <property type="entry name" value="tRNA_methyltr_TrmB_bact"/>
</dbReference>
<dbReference type="Gene3D" id="3.40.50.150">
    <property type="entry name" value="Vaccinia Virus protein VP39"/>
    <property type="match status" value="1"/>
</dbReference>
<evidence type="ECO:0000256" key="1">
    <source>
        <dbReference type="ARBA" id="ARBA00000142"/>
    </source>
</evidence>
<dbReference type="SUPFAM" id="SSF53335">
    <property type="entry name" value="S-adenosyl-L-methionine-dependent methyltransferases"/>
    <property type="match status" value="1"/>
</dbReference>
<dbReference type="UniPathway" id="UPA00989"/>
<keyword evidence="6 9" id="KW-0819">tRNA processing</keyword>
<dbReference type="InterPro" id="IPR029063">
    <property type="entry name" value="SAM-dependent_MTases_sf"/>
</dbReference>
<comment type="pathway">
    <text evidence="7 9">tRNA modification; N(7)-methylguanine-tRNA biosynthesis.</text>
</comment>
<comment type="similarity">
    <text evidence="8 9">Belongs to the class I-like SAM-binding methyltransferase superfamily. TrmB family.</text>
</comment>
<dbReference type="OrthoDB" id="9802090at2"/>
<comment type="caution">
    <text evidence="9">Lacks conserved residue(s) required for the propagation of feature annotation.</text>
</comment>
<dbReference type="FunFam" id="3.40.50.150:FF:000035">
    <property type="entry name" value="tRNA (guanine-N(7)-)-methyltransferase"/>
    <property type="match status" value="1"/>
</dbReference>
<dbReference type="NCBIfam" id="NF001080">
    <property type="entry name" value="PRK00121.2-2"/>
    <property type="match status" value="1"/>
</dbReference>
<feature type="region of interest" description="Interaction with RNA" evidence="9">
    <location>
        <begin position="123"/>
        <end position="128"/>
    </location>
</feature>
<dbReference type="Pfam" id="PF02390">
    <property type="entry name" value="Methyltransf_4"/>
    <property type="match status" value="1"/>
</dbReference>
<evidence type="ECO:0000256" key="3">
    <source>
        <dbReference type="ARBA" id="ARBA00022603"/>
    </source>
</evidence>
<evidence type="ECO:0000256" key="2">
    <source>
        <dbReference type="ARBA" id="ARBA00003015"/>
    </source>
</evidence>
<evidence type="ECO:0000256" key="8">
    <source>
        <dbReference type="ARBA" id="ARBA00060767"/>
    </source>
</evidence>
<organism evidence="10 11">
    <name type="scientific">Hathewaya histolytica</name>
    <name type="common">Clostridium histolyticum</name>
    <dbReference type="NCBI Taxonomy" id="1498"/>
    <lineage>
        <taxon>Bacteria</taxon>
        <taxon>Bacillati</taxon>
        <taxon>Bacillota</taxon>
        <taxon>Clostridia</taxon>
        <taxon>Eubacteriales</taxon>
        <taxon>Clostridiaceae</taxon>
        <taxon>Hathewaya</taxon>
    </lineage>
</organism>
<evidence type="ECO:0000256" key="7">
    <source>
        <dbReference type="ARBA" id="ARBA00060552"/>
    </source>
</evidence>
<name>A0A4U9R3X3_HATHI</name>
<dbReference type="PANTHER" id="PTHR23417">
    <property type="entry name" value="3-DEOXY-D-MANNO-OCTULOSONIC-ACID TRANSFERASE/TRNA GUANINE-N 7 - -METHYLTRANSFERASE"/>
    <property type="match status" value="1"/>
</dbReference>
<dbReference type="Proteomes" id="UP000308489">
    <property type="component" value="Chromosome 1"/>
</dbReference>
<dbReference type="CDD" id="cd02440">
    <property type="entry name" value="AdoMet_MTases"/>
    <property type="match status" value="1"/>
</dbReference>
<feature type="binding site" evidence="9">
    <location>
        <position position="153"/>
    </location>
    <ligand>
        <name>substrate</name>
    </ligand>
</feature>
<dbReference type="RefSeq" id="WP_138209584.1">
    <property type="nucleotide sequence ID" value="NZ_CBCRUQ010000016.1"/>
</dbReference>
<gene>
    <name evidence="9 10" type="primary">trmB</name>
    <name evidence="10" type="ORF">NCTC503_00869</name>
</gene>
<evidence type="ECO:0000256" key="5">
    <source>
        <dbReference type="ARBA" id="ARBA00022691"/>
    </source>
</evidence>
<dbReference type="KEGG" id="hhw:NCTC503_00869"/>
<dbReference type="PANTHER" id="PTHR23417:SF14">
    <property type="entry name" value="PENTACOTRIPEPTIDE-REPEAT REGION OF PRORP DOMAIN-CONTAINING PROTEIN"/>
    <property type="match status" value="1"/>
</dbReference>
<evidence type="ECO:0000256" key="4">
    <source>
        <dbReference type="ARBA" id="ARBA00022679"/>
    </source>
</evidence>
<comment type="catalytic activity">
    <reaction evidence="1 9">
        <text>guanosine(46) in tRNA + S-adenosyl-L-methionine = N(7)-methylguanosine(46) in tRNA + S-adenosyl-L-homocysteine</text>
        <dbReference type="Rhea" id="RHEA:42708"/>
        <dbReference type="Rhea" id="RHEA-COMP:10188"/>
        <dbReference type="Rhea" id="RHEA-COMP:10189"/>
        <dbReference type="ChEBI" id="CHEBI:57856"/>
        <dbReference type="ChEBI" id="CHEBI:59789"/>
        <dbReference type="ChEBI" id="CHEBI:74269"/>
        <dbReference type="ChEBI" id="CHEBI:74480"/>
        <dbReference type="EC" id="2.1.1.33"/>
    </reaction>
</comment>
<feature type="binding site" evidence="9">
    <location>
        <position position="43"/>
    </location>
    <ligand>
        <name>S-adenosyl-L-methionine</name>
        <dbReference type="ChEBI" id="CHEBI:59789"/>
    </ligand>
</feature>
<feature type="binding site" evidence="9">
    <location>
        <position position="121"/>
    </location>
    <ligand>
        <name>substrate</name>
    </ligand>
</feature>
<dbReference type="InterPro" id="IPR003358">
    <property type="entry name" value="tRNA_(Gua-N-7)_MeTrfase_Trmb"/>
</dbReference>
<dbReference type="EMBL" id="LR590481">
    <property type="protein sequence ID" value="VTQ86052.1"/>
    <property type="molecule type" value="Genomic_DNA"/>
</dbReference>
<feature type="binding site" evidence="9">
    <location>
        <position position="68"/>
    </location>
    <ligand>
        <name>S-adenosyl-L-methionine</name>
        <dbReference type="ChEBI" id="CHEBI:59789"/>
    </ligand>
</feature>
<accession>A0A4U9R3X3</accession>